<comment type="caution">
    <text evidence="12">The sequence shown here is derived from an EMBL/GenBank/DDBJ whole genome shotgun (WGS) entry which is preliminary data.</text>
</comment>
<feature type="signal peptide" evidence="10">
    <location>
        <begin position="1"/>
        <end position="21"/>
    </location>
</feature>
<evidence type="ECO:0000256" key="2">
    <source>
        <dbReference type="ARBA" id="ARBA00022448"/>
    </source>
</evidence>
<evidence type="ECO:0000256" key="9">
    <source>
        <dbReference type="PROSITE-ProRule" id="PRU01360"/>
    </source>
</evidence>
<dbReference type="InterPro" id="IPR039426">
    <property type="entry name" value="TonB-dep_rcpt-like"/>
</dbReference>
<evidence type="ECO:0000256" key="5">
    <source>
        <dbReference type="ARBA" id="ARBA00022729"/>
    </source>
</evidence>
<dbReference type="Gene3D" id="2.60.40.1120">
    <property type="entry name" value="Carboxypeptidase-like, regulatory domain"/>
    <property type="match status" value="1"/>
</dbReference>
<accession>A0ABT5SC43</accession>
<evidence type="ECO:0000313" key="12">
    <source>
        <dbReference type="EMBL" id="MDD7915703.1"/>
    </source>
</evidence>
<dbReference type="InterPro" id="IPR010917">
    <property type="entry name" value="TonB_rcpt_CS"/>
</dbReference>
<protein>
    <submittedName>
        <fullName evidence="12">TonB-dependent receptor</fullName>
    </submittedName>
</protein>
<dbReference type="Pfam" id="PF07715">
    <property type="entry name" value="Plug"/>
    <property type="match status" value="1"/>
</dbReference>
<dbReference type="PANTHER" id="PTHR30069:SF29">
    <property type="entry name" value="HEMOGLOBIN AND HEMOGLOBIN-HAPTOGLOBIN-BINDING PROTEIN 1-RELATED"/>
    <property type="match status" value="1"/>
</dbReference>
<dbReference type="PROSITE" id="PS01156">
    <property type="entry name" value="TONB_DEPENDENT_REC_2"/>
    <property type="match status" value="1"/>
</dbReference>
<keyword evidence="5 10" id="KW-0732">Signal</keyword>
<sequence>MRNFKNLLFVALFFVTATVLGQTKITGTIVDETNQSLPGASVLEKGTSNGTDTDFDGKFSLKTNSNSGTLVISFIGYKTKEVTFSSSKTNVGKIQLVEDATLDEVVITATSFAIDRKTPVAVSTIKAADIERKLGTQEFPEVLKSTPGVYATKSGGGFGDGRINLRGFDSENVAVMINGVPVNDMENGRVYWSNWAGLSDVTSAMQVQRGLGASKVAVPSIGGTINILSKTSDVEKGGNVIASTGNDGYQKYGFTLSTGLMDNGFASTVSFAKTTGEGYVDGTQFNGFNYFVNFSKEINENHKLSFTTFGSPQRHGQRQNRSTIATYRNAESGIRFNPDWGYKNGQVTHIEDNFYHKSQTSLNHYWTMSDVTSLSTAVYVSYGTGGGGGTAGSNTELFKTRLGGSDQPVDLDNIVEINRANGALGSEAILRASRNDHEWYGVLSTFKTELTDNFNLIAGLDWRTYTGKHFREVTDLLGGQYFLDDSDVNNPNAALKVGDKFSYNNDGNVGWLGFFGQIEYDGDDFNAFVSTSFQNTSYQRVDYFQYAPTSDLRTSDKYNFQGYSIKAGANYILDGQNNVFANIGYFERPANFGAVFTNFDNEEINPDAENQKIFSMELGYGLRGEKFAANVNLYRTEWRDRTFTESIPNQTAGQDDYTANILGVNAIHQGVEVDFTYKPTGNFTLTGMLSLGDWKWDNDILDTPIFDGDQNQVATVDLLIKDLKVADAAQTTAALGMLYKFWDKTSITVDYNYFANLYSDFDILGSANITETGDVKQPSVRPGDTWKAPNYSTFDASLRHGFTLGEFDTTLTARVNNLFNTEYIADALDASDPLVWFGYGRTFSLSAKIKF</sequence>
<organism evidence="12 13">
    <name type="scientific">Polaribacter ponticola</name>
    <dbReference type="NCBI Taxonomy" id="2978475"/>
    <lineage>
        <taxon>Bacteria</taxon>
        <taxon>Pseudomonadati</taxon>
        <taxon>Bacteroidota</taxon>
        <taxon>Flavobacteriia</taxon>
        <taxon>Flavobacteriales</taxon>
        <taxon>Flavobacteriaceae</taxon>
    </lineage>
</organism>
<dbReference type="Pfam" id="PF13715">
    <property type="entry name" value="CarbopepD_reg_2"/>
    <property type="match status" value="1"/>
</dbReference>
<feature type="domain" description="TonB-dependent receptor plug" evidence="11">
    <location>
        <begin position="116"/>
        <end position="223"/>
    </location>
</feature>
<evidence type="ECO:0000256" key="7">
    <source>
        <dbReference type="ARBA" id="ARBA00023136"/>
    </source>
</evidence>
<keyword evidence="12" id="KW-0675">Receptor</keyword>
<dbReference type="PROSITE" id="PS52016">
    <property type="entry name" value="TONB_DEPENDENT_REC_3"/>
    <property type="match status" value="1"/>
</dbReference>
<dbReference type="SUPFAM" id="SSF56935">
    <property type="entry name" value="Porins"/>
    <property type="match status" value="1"/>
</dbReference>
<evidence type="ECO:0000256" key="6">
    <source>
        <dbReference type="ARBA" id="ARBA00023077"/>
    </source>
</evidence>
<reference evidence="12" key="1">
    <citation type="submission" date="2023-02" db="EMBL/GenBank/DDBJ databases">
        <title>Polaribacter ponticola sp. nov., isolated from seawater.</title>
        <authorList>
            <person name="Baek J.H."/>
            <person name="Kim J.M."/>
            <person name="Choi D.G."/>
            <person name="Jeon C.O."/>
        </authorList>
    </citation>
    <scope>NUCLEOTIDE SEQUENCE</scope>
    <source>
        <strain evidence="12">MSW5</strain>
    </source>
</reference>
<keyword evidence="4 9" id="KW-0812">Transmembrane</keyword>
<keyword evidence="6" id="KW-0798">TonB box</keyword>
<keyword evidence="13" id="KW-1185">Reference proteome</keyword>
<dbReference type="RefSeq" id="WP_265726564.1">
    <property type="nucleotide sequence ID" value="NZ_JAOSLC020000003.1"/>
</dbReference>
<feature type="chain" id="PRO_5047452248" evidence="10">
    <location>
        <begin position="22"/>
        <end position="851"/>
    </location>
</feature>
<dbReference type="InterPro" id="IPR036942">
    <property type="entry name" value="Beta-barrel_TonB_sf"/>
</dbReference>
<dbReference type="Gene3D" id="2.170.130.10">
    <property type="entry name" value="TonB-dependent receptor, plug domain"/>
    <property type="match status" value="1"/>
</dbReference>
<dbReference type="Proteomes" id="UP001151478">
    <property type="component" value="Unassembled WGS sequence"/>
</dbReference>
<evidence type="ECO:0000256" key="4">
    <source>
        <dbReference type="ARBA" id="ARBA00022692"/>
    </source>
</evidence>
<dbReference type="InterPro" id="IPR037066">
    <property type="entry name" value="Plug_dom_sf"/>
</dbReference>
<dbReference type="Gene3D" id="2.40.170.20">
    <property type="entry name" value="TonB-dependent receptor, beta-barrel domain"/>
    <property type="match status" value="1"/>
</dbReference>
<evidence type="ECO:0000256" key="10">
    <source>
        <dbReference type="SAM" id="SignalP"/>
    </source>
</evidence>
<dbReference type="EMBL" id="JAOSLC020000003">
    <property type="protein sequence ID" value="MDD7915703.1"/>
    <property type="molecule type" value="Genomic_DNA"/>
</dbReference>
<keyword evidence="7 9" id="KW-0472">Membrane</keyword>
<evidence type="ECO:0000256" key="3">
    <source>
        <dbReference type="ARBA" id="ARBA00022452"/>
    </source>
</evidence>
<dbReference type="SUPFAM" id="SSF49464">
    <property type="entry name" value="Carboxypeptidase regulatory domain-like"/>
    <property type="match status" value="1"/>
</dbReference>
<keyword evidence="8 9" id="KW-0998">Cell outer membrane</keyword>
<evidence type="ECO:0000256" key="8">
    <source>
        <dbReference type="ARBA" id="ARBA00023237"/>
    </source>
</evidence>
<name>A0ABT5SC43_9FLAO</name>
<keyword evidence="3 9" id="KW-1134">Transmembrane beta strand</keyword>
<comment type="subcellular location">
    <subcellularLocation>
        <location evidence="1 9">Cell outer membrane</location>
        <topology evidence="1 9">Multi-pass membrane protein</topology>
    </subcellularLocation>
</comment>
<dbReference type="InterPro" id="IPR008969">
    <property type="entry name" value="CarboxyPept-like_regulatory"/>
</dbReference>
<comment type="similarity">
    <text evidence="9">Belongs to the TonB-dependent receptor family.</text>
</comment>
<proteinExistence type="inferred from homology"/>
<evidence type="ECO:0000256" key="1">
    <source>
        <dbReference type="ARBA" id="ARBA00004571"/>
    </source>
</evidence>
<dbReference type="PANTHER" id="PTHR30069">
    <property type="entry name" value="TONB-DEPENDENT OUTER MEMBRANE RECEPTOR"/>
    <property type="match status" value="1"/>
</dbReference>
<keyword evidence="2 9" id="KW-0813">Transport</keyword>
<gene>
    <name evidence="12" type="ORF">N5A56_015335</name>
</gene>
<evidence type="ECO:0000313" key="13">
    <source>
        <dbReference type="Proteomes" id="UP001151478"/>
    </source>
</evidence>
<evidence type="ECO:0000259" key="11">
    <source>
        <dbReference type="Pfam" id="PF07715"/>
    </source>
</evidence>
<dbReference type="InterPro" id="IPR012910">
    <property type="entry name" value="Plug_dom"/>
</dbReference>